<protein>
    <submittedName>
        <fullName evidence="4">Ras-related protein Rab-34</fullName>
    </submittedName>
</protein>
<proteinExistence type="predicted"/>
<dbReference type="EMBL" id="CAMXCT030000312">
    <property type="protein sequence ID" value="CAL4764296.1"/>
    <property type="molecule type" value="Genomic_DNA"/>
</dbReference>
<evidence type="ECO:0000313" key="5">
    <source>
        <dbReference type="Proteomes" id="UP001152797"/>
    </source>
</evidence>
<dbReference type="EMBL" id="CAMXCT020000312">
    <property type="protein sequence ID" value="CAL1130359.1"/>
    <property type="molecule type" value="Genomic_DNA"/>
</dbReference>
<keyword evidence="1" id="KW-0472">Membrane</keyword>
<evidence type="ECO:0000256" key="1">
    <source>
        <dbReference type="SAM" id="Phobius"/>
    </source>
</evidence>
<comment type="caution">
    <text evidence="2">The sequence shown here is derived from an EMBL/GenBank/DDBJ whole genome shotgun (WGS) entry which is preliminary data.</text>
</comment>
<dbReference type="GO" id="GO:0003924">
    <property type="term" value="F:GTPase activity"/>
    <property type="evidence" value="ECO:0007669"/>
    <property type="project" value="InterPro"/>
</dbReference>
<dbReference type="Proteomes" id="UP001152797">
    <property type="component" value="Unassembled WGS sequence"/>
</dbReference>
<dbReference type="Gene3D" id="3.40.50.300">
    <property type="entry name" value="P-loop containing nucleotide triphosphate hydrolases"/>
    <property type="match status" value="1"/>
</dbReference>
<feature type="transmembrane region" description="Helical" evidence="1">
    <location>
        <begin position="51"/>
        <end position="72"/>
    </location>
</feature>
<reference evidence="3" key="2">
    <citation type="submission" date="2024-04" db="EMBL/GenBank/DDBJ databases">
        <authorList>
            <person name="Chen Y."/>
            <person name="Shah S."/>
            <person name="Dougan E. K."/>
            <person name="Thang M."/>
            <person name="Chan C."/>
        </authorList>
    </citation>
    <scope>NUCLEOTIDE SEQUENCE [LARGE SCALE GENOMIC DNA]</scope>
</reference>
<dbReference type="InterPro" id="IPR027417">
    <property type="entry name" value="P-loop_NTPase"/>
</dbReference>
<dbReference type="SUPFAM" id="SSF52540">
    <property type="entry name" value="P-loop containing nucleoside triphosphate hydrolases"/>
    <property type="match status" value="1"/>
</dbReference>
<gene>
    <name evidence="2" type="ORF">C1SCF055_LOCUS5164</name>
</gene>
<organism evidence="2">
    <name type="scientific">Cladocopium goreaui</name>
    <dbReference type="NCBI Taxonomy" id="2562237"/>
    <lineage>
        <taxon>Eukaryota</taxon>
        <taxon>Sar</taxon>
        <taxon>Alveolata</taxon>
        <taxon>Dinophyceae</taxon>
        <taxon>Suessiales</taxon>
        <taxon>Symbiodiniaceae</taxon>
        <taxon>Cladocopium</taxon>
    </lineage>
</organism>
<dbReference type="OrthoDB" id="446375at2759"/>
<reference evidence="2" key="1">
    <citation type="submission" date="2022-10" db="EMBL/GenBank/DDBJ databases">
        <authorList>
            <person name="Chen Y."/>
            <person name="Dougan E. K."/>
            <person name="Chan C."/>
            <person name="Rhodes N."/>
            <person name="Thang M."/>
        </authorList>
    </citation>
    <scope>NUCLEOTIDE SEQUENCE</scope>
</reference>
<keyword evidence="1" id="KW-1133">Transmembrane helix</keyword>
<dbReference type="Pfam" id="PF00071">
    <property type="entry name" value="Ras"/>
    <property type="match status" value="1"/>
</dbReference>
<sequence>MGTVVCSLGEADEEEKDMEQKLRIVVPHRQAMKIPMNVFWRPMVKFPMCSMWVLFTIAYSICFLLTIAKGFLPCSSAGHLTNSCRELLELKAEDTLWRQCYLQQYPERSCKVALSWRCRLAMRQPLRELRLEGTEAVLDWEAALLVLGSPWSGKTWLVHRFCQGKPPECLDKVPFLGTNLRVSHLQLRGPRPRTGRLRIWEPSGVSRQALGGYLKAAQMVLVCVDLEDLGGVASEAQRLLAQVTQSMRPGTILGLCGLKSDRLTTSEQRRICATLRRVAQGYGAEFGMCSATTGEGVDEIFCAMLAACLESSNELPPPERVLSRLAGTLSNAELLRTLLRRVGHGGMGMAET</sequence>
<dbReference type="GO" id="GO:0005525">
    <property type="term" value="F:GTP binding"/>
    <property type="evidence" value="ECO:0007669"/>
    <property type="project" value="InterPro"/>
</dbReference>
<evidence type="ECO:0000313" key="4">
    <source>
        <dbReference type="EMBL" id="CAL4764296.1"/>
    </source>
</evidence>
<accession>A0A9P1FH86</accession>
<dbReference type="EMBL" id="CAMXCT010000312">
    <property type="protein sequence ID" value="CAI3976984.1"/>
    <property type="molecule type" value="Genomic_DNA"/>
</dbReference>
<keyword evidence="1" id="KW-0812">Transmembrane</keyword>
<keyword evidence="5" id="KW-1185">Reference proteome</keyword>
<dbReference type="InterPro" id="IPR001806">
    <property type="entry name" value="Small_GTPase"/>
</dbReference>
<evidence type="ECO:0000313" key="3">
    <source>
        <dbReference type="EMBL" id="CAL1130359.1"/>
    </source>
</evidence>
<name>A0A9P1FH86_9DINO</name>
<dbReference type="AlphaFoldDB" id="A0A9P1FH86"/>
<evidence type="ECO:0000313" key="2">
    <source>
        <dbReference type="EMBL" id="CAI3976984.1"/>
    </source>
</evidence>